<evidence type="ECO:0000313" key="1">
    <source>
        <dbReference type="EMBL" id="KAJ4956831.1"/>
    </source>
</evidence>
<protein>
    <submittedName>
        <fullName evidence="1">Uncharacterized protein</fullName>
    </submittedName>
</protein>
<accession>A0A9Q0H1B1</accession>
<reference evidence="1" key="1">
    <citation type="journal article" date="2023" name="Plant J.">
        <title>The genome of the king protea, Protea cynaroides.</title>
        <authorList>
            <person name="Chang J."/>
            <person name="Duong T.A."/>
            <person name="Schoeman C."/>
            <person name="Ma X."/>
            <person name="Roodt D."/>
            <person name="Barker N."/>
            <person name="Li Z."/>
            <person name="Van de Peer Y."/>
            <person name="Mizrachi E."/>
        </authorList>
    </citation>
    <scope>NUCLEOTIDE SEQUENCE</scope>
    <source>
        <tissue evidence="1">Young leaves</tissue>
    </source>
</reference>
<gene>
    <name evidence="1" type="ORF">NE237_013614</name>
</gene>
<evidence type="ECO:0000313" key="2">
    <source>
        <dbReference type="Proteomes" id="UP001141806"/>
    </source>
</evidence>
<keyword evidence="2" id="KW-1185">Reference proteome</keyword>
<name>A0A9Q0H1B1_9MAGN</name>
<comment type="caution">
    <text evidence="1">The sequence shown here is derived from an EMBL/GenBank/DDBJ whole genome shotgun (WGS) entry which is preliminary data.</text>
</comment>
<proteinExistence type="predicted"/>
<organism evidence="1 2">
    <name type="scientific">Protea cynaroides</name>
    <dbReference type="NCBI Taxonomy" id="273540"/>
    <lineage>
        <taxon>Eukaryota</taxon>
        <taxon>Viridiplantae</taxon>
        <taxon>Streptophyta</taxon>
        <taxon>Embryophyta</taxon>
        <taxon>Tracheophyta</taxon>
        <taxon>Spermatophyta</taxon>
        <taxon>Magnoliopsida</taxon>
        <taxon>Proteales</taxon>
        <taxon>Proteaceae</taxon>
        <taxon>Protea</taxon>
    </lineage>
</organism>
<sequence length="121" mass="13724">MMQGSSKVEDKDKHEGPSALVVALQVQIPFAGPPKSKTRINTKALRSCCCPCKFKSPLHSITEYDARVLQSRNKDKHKGPSALVVAQQVQIPFAMNEMFSCHPVEAFKTKNNRFWRIRLRK</sequence>
<dbReference type="AlphaFoldDB" id="A0A9Q0H1B1"/>
<dbReference type="Proteomes" id="UP001141806">
    <property type="component" value="Unassembled WGS sequence"/>
</dbReference>
<dbReference type="EMBL" id="JAMYWD010000011">
    <property type="protein sequence ID" value="KAJ4956831.1"/>
    <property type="molecule type" value="Genomic_DNA"/>
</dbReference>